<dbReference type="Proteomes" id="UP000030762">
    <property type="component" value="Unassembled WGS sequence"/>
</dbReference>
<dbReference type="PIRSF" id="PIRSF005673">
    <property type="entry name" value="Importin_alpha"/>
    <property type="match status" value="1"/>
</dbReference>
<dbReference type="RefSeq" id="XP_008614591.1">
    <property type="nucleotide sequence ID" value="XM_008616369.1"/>
</dbReference>
<comment type="similarity">
    <text evidence="1 5">Belongs to the importin alpha family.</text>
</comment>
<evidence type="ECO:0000256" key="7">
    <source>
        <dbReference type="SAM" id="MobiDB-lite"/>
    </source>
</evidence>
<dbReference type="EMBL" id="JH767165">
    <property type="protein sequence ID" value="EQC32189.1"/>
    <property type="molecule type" value="Genomic_DNA"/>
</dbReference>
<accession>T0Q2W8</accession>
<dbReference type="Pfam" id="PF00514">
    <property type="entry name" value="Arm"/>
    <property type="match status" value="1"/>
</dbReference>
<dbReference type="GO" id="GO:0061608">
    <property type="term" value="F:nuclear import signal receptor activity"/>
    <property type="evidence" value="ECO:0007669"/>
    <property type="project" value="InterPro"/>
</dbReference>
<dbReference type="InterPro" id="IPR000225">
    <property type="entry name" value="Armadillo"/>
</dbReference>
<name>T0Q2W8_SAPDV</name>
<dbReference type="GO" id="GO:0006606">
    <property type="term" value="P:protein import into nucleus"/>
    <property type="evidence" value="ECO:0007669"/>
    <property type="project" value="InterPro"/>
</dbReference>
<dbReference type="InParanoid" id="T0Q2W8"/>
<evidence type="ECO:0000256" key="1">
    <source>
        <dbReference type="ARBA" id="ARBA00010394"/>
    </source>
</evidence>
<dbReference type="GO" id="GO:0005737">
    <property type="term" value="C:cytoplasm"/>
    <property type="evidence" value="ECO:0007669"/>
    <property type="project" value="InterPro"/>
</dbReference>
<keyword evidence="4 5" id="KW-0653">Protein transport</keyword>
<dbReference type="InterPro" id="IPR024931">
    <property type="entry name" value="Importin_alpha"/>
</dbReference>
<dbReference type="OrthoDB" id="29145at2759"/>
<dbReference type="STRING" id="1156394.T0Q2W8"/>
<dbReference type="VEuPathDB" id="FungiDB:SDRG_10382"/>
<reference evidence="8 9" key="1">
    <citation type="submission" date="2012-04" db="EMBL/GenBank/DDBJ databases">
        <title>The Genome Sequence of Saprolegnia declina VS20.</title>
        <authorList>
            <consortium name="The Broad Institute Genome Sequencing Platform"/>
            <person name="Russ C."/>
            <person name="Nusbaum C."/>
            <person name="Tyler B."/>
            <person name="van West P."/>
            <person name="Dieguez-Uribeondo J."/>
            <person name="de Bruijn I."/>
            <person name="Tripathy S."/>
            <person name="Jiang R."/>
            <person name="Young S.K."/>
            <person name="Zeng Q."/>
            <person name="Gargeya S."/>
            <person name="Fitzgerald M."/>
            <person name="Haas B."/>
            <person name="Abouelleil A."/>
            <person name="Alvarado L."/>
            <person name="Arachchi H.M."/>
            <person name="Berlin A."/>
            <person name="Chapman S.B."/>
            <person name="Goldberg J."/>
            <person name="Griggs A."/>
            <person name="Gujja S."/>
            <person name="Hansen M."/>
            <person name="Howarth C."/>
            <person name="Imamovic A."/>
            <person name="Larimer J."/>
            <person name="McCowen C."/>
            <person name="Montmayeur A."/>
            <person name="Murphy C."/>
            <person name="Neiman D."/>
            <person name="Pearson M."/>
            <person name="Priest M."/>
            <person name="Roberts A."/>
            <person name="Saif S."/>
            <person name="Shea T."/>
            <person name="Sisk P."/>
            <person name="Sykes S."/>
            <person name="Wortman J."/>
            <person name="Nusbaum C."/>
            <person name="Birren B."/>
        </authorList>
    </citation>
    <scope>NUCLEOTIDE SEQUENCE [LARGE SCALE GENOMIC DNA]</scope>
    <source>
        <strain evidence="8 9">VS20</strain>
    </source>
</reference>
<dbReference type="InterPro" id="IPR016024">
    <property type="entry name" value="ARM-type_fold"/>
</dbReference>
<dbReference type="PROSITE" id="PS50176">
    <property type="entry name" value="ARM_REPEAT"/>
    <property type="match status" value="1"/>
</dbReference>
<keyword evidence="2 5" id="KW-0813">Transport</keyword>
<keyword evidence="9" id="KW-1185">Reference proteome</keyword>
<dbReference type="GeneID" id="19951109"/>
<organism evidence="8 9">
    <name type="scientific">Saprolegnia diclina (strain VS20)</name>
    <dbReference type="NCBI Taxonomy" id="1156394"/>
    <lineage>
        <taxon>Eukaryota</taxon>
        <taxon>Sar</taxon>
        <taxon>Stramenopiles</taxon>
        <taxon>Oomycota</taxon>
        <taxon>Saprolegniomycetes</taxon>
        <taxon>Saprolegniales</taxon>
        <taxon>Saprolegniaceae</taxon>
        <taxon>Saprolegnia</taxon>
    </lineage>
</organism>
<dbReference type="PANTHER" id="PTHR23316">
    <property type="entry name" value="IMPORTIN ALPHA"/>
    <property type="match status" value="1"/>
</dbReference>
<feature type="repeat" description="ARM" evidence="6">
    <location>
        <begin position="176"/>
        <end position="206"/>
    </location>
</feature>
<dbReference type="SMART" id="SM00185">
    <property type="entry name" value="ARM"/>
    <property type="match status" value="6"/>
</dbReference>
<dbReference type="SUPFAM" id="SSF48371">
    <property type="entry name" value="ARM repeat"/>
    <property type="match status" value="1"/>
</dbReference>
<evidence type="ECO:0000256" key="2">
    <source>
        <dbReference type="ARBA" id="ARBA00022448"/>
    </source>
</evidence>
<protein>
    <recommendedName>
        <fullName evidence="5">Importin subunit alpha</fullName>
    </recommendedName>
</protein>
<proteinExistence type="inferred from homology"/>
<sequence>MQRESIKAKGTLKKGTRGRVAHADSVRKSKQSALNKRRRLPSHDMEDVNDLEFQSLLLELTSEDEGRVLSALQGLKTAISVFNAERMDKVAESGVIPILLQLLERPSSTTVELIQVLWCLTHITSGLYEHTKCVLPAVPTLLNFLANTELAEHAAWTLGNIAADCEEFRLHLIRQGAVAPLVQHLRHGPHDHEMVKVCLWALSNMARGTQTPAKAFFDHDIGPILLELLHARDNMEVTQELLWVLSFLTAKEDKALQWLLEHGLATGVVAYFETTDELVLTPLLRVIGNIVCIAADHHADSWQLPHVHALVAEPRFLYFLRRVLQTCTDSHVVAEAAWVLANVAGQSEANVRLVLEYDLLSPLVHAFLSGTYDVRKEASFALANIGRASAADLDRVLAFDHVLETYVGLLSVADVTVVGNALHFLHHVLAHVPRSVYLIEEVGGIDGLEYIQEHDHGENGRLAAYLVDTFYGDEYAPLEASSPPPVAFTPPTAGIGRGAHMTKPAWASS</sequence>
<evidence type="ECO:0000256" key="5">
    <source>
        <dbReference type="PIRNR" id="PIRNR005673"/>
    </source>
</evidence>
<evidence type="ECO:0000313" key="9">
    <source>
        <dbReference type="Proteomes" id="UP000030762"/>
    </source>
</evidence>
<feature type="compositionally biased region" description="Basic residues" evidence="7">
    <location>
        <begin position="10"/>
        <end position="20"/>
    </location>
</feature>
<evidence type="ECO:0000256" key="6">
    <source>
        <dbReference type="PROSITE-ProRule" id="PRU00259"/>
    </source>
</evidence>
<evidence type="ECO:0000256" key="3">
    <source>
        <dbReference type="ARBA" id="ARBA00022737"/>
    </source>
</evidence>
<dbReference type="Gene3D" id="1.25.10.10">
    <property type="entry name" value="Leucine-rich Repeat Variant"/>
    <property type="match status" value="1"/>
</dbReference>
<keyword evidence="3" id="KW-0677">Repeat</keyword>
<dbReference type="eggNOG" id="KOG0166">
    <property type="taxonomic scope" value="Eukaryota"/>
</dbReference>
<dbReference type="OMA" id="QMRNMAN"/>
<evidence type="ECO:0000256" key="4">
    <source>
        <dbReference type="ARBA" id="ARBA00022927"/>
    </source>
</evidence>
<gene>
    <name evidence="8" type="ORF">SDRG_10382</name>
</gene>
<dbReference type="InterPro" id="IPR011989">
    <property type="entry name" value="ARM-like"/>
</dbReference>
<evidence type="ECO:0000313" key="8">
    <source>
        <dbReference type="EMBL" id="EQC32189.1"/>
    </source>
</evidence>
<dbReference type="AlphaFoldDB" id="T0Q2W8"/>
<feature type="region of interest" description="Disordered" evidence="7">
    <location>
        <begin position="1"/>
        <end position="41"/>
    </location>
</feature>